<dbReference type="Gene3D" id="3.30.310.40">
    <property type="match status" value="1"/>
</dbReference>
<evidence type="ECO:0000256" key="2">
    <source>
        <dbReference type="ARBA" id="ARBA00010679"/>
    </source>
</evidence>
<evidence type="ECO:0000256" key="11">
    <source>
        <dbReference type="ARBA" id="ARBA00044632"/>
    </source>
</evidence>
<dbReference type="CDD" id="cd00056">
    <property type="entry name" value="ENDO3c"/>
    <property type="match status" value="1"/>
</dbReference>
<dbReference type="SUPFAM" id="SSF55945">
    <property type="entry name" value="TATA-box binding protein-like"/>
    <property type="match status" value="1"/>
</dbReference>
<evidence type="ECO:0000313" key="15">
    <source>
        <dbReference type="Proteomes" id="UP000050424"/>
    </source>
</evidence>
<evidence type="ECO:0000313" key="14">
    <source>
        <dbReference type="EMBL" id="KPM35489.1"/>
    </source>
</evidence>
<keyword evidence="8" id="KW-0539">Nucleus</keyword>
<dbReference type="GO" id="GO:0005634">
    <property type="term" value="C:nucleus"/>
    <property type="evidence" value="ECO:0007669"/>
    <property type="project" value="UniProtKB-SubCell"/>
</dbReference>
<dbReference type="EC" id="4.2.99.18" evidence="3"/>
<keyword evidence="7" id="KW-0456">Lyase</keyword>
<dbReference type="EMBL" id="LKCW01000249">
    <property type="protein sequence ID" value="KPM35489.1"/>
    <property type="molecule type" value="Genomic_DNA"/>
</dbReference>
<sequence>MVVARNPSWRKLPVSLAELCINTTLRCGQSFRWRQINDEWICTLHGRILSLKQDSTHLHYKVTWPEKQLTPSASVEDDPLTTDDTEAFLRHYFSLNLDLESLYTQWSQADPNFRKRAPKFMGVRILSQDAWEALLCFICSSNNNISRISQMAHKLCKYYGPLIGHIGDEAFYDFPTPDALTGDKVESHLRELGFGYRAKYIAETARIVAEEKPGDWLETLRNPENQGFNTPQVPEDQHVSYKEAHEQLLALKGVGPKVADCVCLMGLGWGESVPVDTHVWQIAQRDYKFGKTKTKTFNKAMYDAVGDHFRALWGKYAGWAHSVLFTADLREFSDRTTKKEETHVVKVKEEIVEEDIQLTKRKRKTGVATRIKTEITAEVKMEIKLEEDSGPTSEVGRRSKRRQTRTKS</sequence>
<organism evidence="14 15">
    <name type="scientific">Neonectria ditissima</name>
    <dbReference type="NCBI Taxonomy" id="78410"/>
    <lineage>
        <taxon>Eukaryota</taxon>
        <taxon>Fungi</taxon>
        <taxon>Dikarya</taxon>
        <taxon>Ascomycota</taxon>
        <taxon>Pezizomycotina</taxon>
        <taxon>Sordariomycetes</taxon>
        <taxon>Hypocreomycetidae</taxon>
        <taxon>Hypocreales</taxon>
        <taxon>Nectriaceae</taxon>
        <taxon>Neonectria</taxon>
    </lineage>
</organism>
<dbReference type="SMART" id="SM00478">
    <property type="entry name" value="ENDO3c"/>
    <property type="match status" value="1"/>
</dbReference>
<dbReference type="PANTHER" id="PTHR10242:SF2">
    <property type="entry name" value="N-GLYCOSYLASE_DNA LYASE"/>
    <property type="match status" value="1"/>
</dbReference>
<evidence type="ECO:0000256" key="6">
    <source>
        <dbReference type="ARBA" id="ARBA00023204"/>
    </source>
</evidence>
<dbReference type="PANTHER" id="PTHR10242">
    <property type="entry name" value="8-OXOGUANINE DNA GLYCOSYLASE"/>
    <property type="match status" value="1"/>
</dbReference>
<dbReference type="SUPFAM" id="SSF48150">
    <property type="entry name" value="DNA-glycosylase"/>
    <property type="match status" value="1"/>
</dbReference>
<feature type="region of interest" description="Disordered" evidence="12">
    <location>
        <begin position="386"/>
        <end position="408"/>
    </location>
</feature>
<keyword evidence="6" id="KW-0234">DNA repair</keyword>
<evidence type="ECO:0000256" key="8">
    <source>
        <dbReference type="ARBA" id="ARBA00023242"/>
    </source>
</evidence>
<evidence type="ECO:0000256" key="1">
    <source>
        <dbReference type="ARBA" id="ARBA00004123"/>
    </source>
</evidence>
<accession>A0A0P7ARY9</accession>
<keyword evidence="4" id="KW-0227">DNA damage</keyword>
<gene>
    <name evidence="14" type="ORF">AK830_g11088</name>
</gene>
<keyword evidence="15" id="KW-1185">Reference proteome</keyword>
<dbReference type="Gene3D" id="1.10.340.30">
    <property type="entry name" value="Hypothetical protein, domain 2"/>
    <property type="match status" value="1"/>
</dbReference>
<evidence type="ECO:0000256" key="9">
    <source>
        <dbReference type="ARBA" id="ARBA00023268"/>
    </source>
</evidence>
<dbReference type="GO" id="GO:0034039">
    <property type="term" value="F:8-oxo-7,8-dihydroguanine DNA N-glycosylase activity"/>
    <property type="evidence" value="ECO:0007669"/>
    <property type="project" value="TreeGrafter"/>
</dbReference>
<dbReference type="OrthoDB" id="238681at2759"/>
<evidence type="ECO:0000256" key="12">
    <source>
        <dbReference type="SAM" id="MobiDB-lite"/>
    </source>
</evidence>
<dbReference type="STRING" id="78410.A0A0P7ARY9"/>
<name>A0A0P7ARY9_9HYPO</name>
<dbReference type="GO" id="GO:0140078">
    <property type="term" value="F:class I DNA-(apurinic or apyrimidinic site) endonuclease activity"/>
    <property type="evidence" value="ECO:0007669"/>
    <property type="project" value="UniProtKB-EC"/>
</dbReference>
<dbReference type="InterPro" id="IPR012904">
    <property type="entry name" value="OGG_N"/>
</dbReference>
<keyword evidence="5" id="KW-0378">Hydrolase</keyword>
<dbReference type="GO" id="GO:0006285">
    <property type="term" value="P:base-excision repair, AP site formation"/>
    <property type="evidence" value="ECO:0007669"/>
    <property type="project" value="UniProtKB-ARBA"/>
</dbReference>
<dbReference type="AlphaFoldDB" id="A0A0P7ARY9"/>
<dbReference type="InterPro" id="IPR003265">
    <property type="entry name" value="HhH-GPD_domain"/>
</dbReference>
<dbReference type="Gene3D" id="1.10.1670.10">
    <property type="entry name" value="Helix-hairpin-Helix base-excision DNA repair enzymes (C-terminal)"/>
    <property type="match status" value="1"/>
</dbReference>
<comment type="similarity">
    <text evidence="2">Belongs to the type-1 OGG1 family.</text>
</comment>
<dbReference type="Pfam" id="PF07934">
    <property type="entry name" value="OGG_N"/>
    <property type="match status" value="1"/>
</dbReference>
<feature type="compositionally biased region" description="Basic residues" evidence="12">
    <location>
        <begin position="398"/>
        <end position="408"/>
    </location>
</feature>
<comment type="subcellular location">
    <subcellularLocation>
        <location evidence="1">Nucleus</location>
    </subcellularLocation>
</comment>
<dbReference type="Pfam" id="PF00730">
    <property type="entry name" value="HhH-GPD"/>
    <property type="match status" value="1"/>
</dbReference>
<dbReference type="GO" id="GO:0003684">
    <property type="term" value="F:damaged DNA binding"/>
    <property type="evidence" value="ECO:0007669"/>
    <property type="project" value="InterPro"/>
</dbReference>
<dbReference type="InterPro" id="IPR023170">
    <property type="entry name" value="HhH_base_excis_C"/>
</dbReference>
<evidence type="ECO:0000256" key="3">
    <source>
        <dbReference type="ARBA" id="ARBA00012720"/>
    </source>
</evidence>
<feature type="domain" description="HhH-GPD" evidence="13">
    <location>
        <begin position="139"/>
        <end position="328"/>
    </location>
</feature>
<comment type="catalytic activity">
    <reaction evidence="11">
        <text>2'-deoxyribonucleotide-(2'-deoxyribose 5'-phosphate)-2'-deoxyribonucleotide-DNA = a 3'-end 2'-deoxyribonucleotide-(2,3-dehydro-2,3-deoxyribose 5'-phosphate)-DNA + a 5'-end 5'-phospho-2'-deoxyribonucleoside-DNA + H(+)</text>
        <dbReference type="Rhea" id="RHEA:66592"/>
        <dbReference type="Rhea" id="RHEA-COMP:13180"/>
        <dbReference type="Rhea" id="RHEA-COMP:16897"/>
        <dbReference type="Rhea" id="RHEA-COMP:17067"/>
        <dbReference type="ChEBI" id="CHEBI:15378"/>
        <dbReference type="ChEBI" id="CHEBI:136412"/>
        <dbReference type="ChEBI" id="CHEBI:157695"/>
        <dbReference type="ChEBI" id="CHEBI:167181"/>
        <dbReference type="EC" id="4.2.99.18"/>
    </reaction>
</comment>
<comment type="caution">
    <text evidence="14">The sequence shown here is derived from an EMBL/GenBank/DDBJ whole genome shotgun (WGS) entry which is preliminary data.</text>
</comment>
<protein>
    <recommendedName>
        <fullName evidence="3">DNA-(apurinic or apyrimidinic site) lyase</fullName>
        <ecNumber evidence="3">4.2.99.18</ecNumber>
    </recommendedName>
</protein>
<dbReference type="GO" id="GO:0006289">
    <property type="term" value="P:nucleotide-excision repair"/>
    <property type="evidence" value="ECO:0007669"/>
    <property type="project" value="InterPro"/>
</dbReference>
<proteinExistence type="inferred from homology"/>
<dbReference type="InterPro" id="IPR052054">
    <property type="entry name" value="Oxidative_DNA_repair_enzyme"/>
</dbReference>
<evidence type="ECO:0000256" key="7">
    <source>
        <dbReference type="ARBA" id="ARBA00023239"/>
    </source>
</evidence>
<keyword evidence="10" id="KW-0326">Glycosidase</keyword>
<dbReference type="Proteomes" id="UP000050424">
    <property type="component" value="Unassembled WGS sequence"/>
</dbReference>
<dbReference type="FunFam" id="1.10.1670.10:FF:000005">
    <property type="entry name" value="N-glycosylase/DNA lyase OGG1"/>
    <property type="match status" value="1"/>
</dbReference>
<evidence type="ECO:0000256" key="4">
    <source>
        <dbReference type="ARBA" id="ARBA00022763"/>
    </source>
</evidence>
<evidence type="ECO:0000256" key="10">
    <source>
        <dbReference type="ARBA" id="ARBA00023295"/>
    </source>
</evidence>
<reference evidence="14 15" key="1">
    <citation type="submission" date="2015-09" db="EMBL/GenBank/DDBJ databases">
        <title>Draft genome of a European isolate of the apple canker pathogen Neonectria ditissima.</title>
        <authorList>
            <person name="Gomez-Cortecero A."/>
            <person name="Harrison R.J."/>
            <person name="Armitage A.D."/>
        </authorList>
    </citation>
    <scope>NUCLEOTIDE SEQUENCE [LARGE SCALE GENOMIC DNA]</scope>
    <source>
        <strain evidence="14 15">R09/05</strain>
    </source>
</reference>
<evidence type="ECO:0000256" key="5">
    <source>
        <dbReference type="ARBA" id="ARBA00022801"/>
    </source>
</evidence>
<keyword evidence="9" id="KW-0511">Multifunctional enzyme</keyword>
<dbReference type="InterPro" id="IPR011257">
    <property type="entry name" value="DNA_glycosylase"/>
</dbReference>
<evidence type="ECO:0000259" key="13">
    <source>
        <dbReference type="SMART" id="SM00478"/>
    </source>
</evidence>